<evidence type="ECO:0000256" key="4">
    <source>
        <dbReference type="ARBA" id="ARBA00022741"/>
    </source>
</evidence>
<dbReference type="InterPro" id="IPR005467">
    <property type="entry name" value="His_kinase_dom"/>
</dbReference>
<evidence type="ECO:0000256" key="3">
    <source>
        <dbReference type="ARBA" id="ARBA00022679"/>
    </source>
</evidence>
<comment type="catalytic activity">
    <reaction evidence="1">
        <text>ATP + protein L-histidine = ADP + protein N-phospho-L-histidine.</text>
        <dbReference type="EC" id="2.7.13.3"/>
    </reaction>
</comment>
<reference evidence="10 11" key="1">
    <citation type="submission" date="2019-02" db="EMBL/GenBank/DDBJ databases">
        <authorList>
            <person name="Goldberg S.R."/>
            <person name="Haltli B.A."/>
            <person name="Correa H."/>
            <person name="Russell K.G."/>
        </authorList>
    </citation>
    <scope>NUCLEOTIDE SEQUENCE [LARGE SCALE GENOMIC DNA]</scope>
    <source>
        <strain evidence="10 11">JCM 16186</strain>
    </source>
</reference>
<dbReference type="CDD" id="cd00075">
    <property type="entry name" value="HATPase"/>
    <property type="match status" value="1"/>
</dbReference>
<keyword evidence="8" id="KW-0812">Transmembrane</keyword>
<evidence type="ECO:0000313" key="10">
    <source>
        <dbReference type="EMBL" id="MTI29053.1"/>
    </source>
</evidence>
<dbReference type="InterPro" id="IPR003594">
    <property type="entry name" value="HATPase_dom"/>
</dbReference>
<evidence type="ECO:0000256" key="1">
    <source>
        <dbReference type="ARBA" id="ARBA00000085"/>
    </source>
</evidence>
<keyword evidence="8" id="KW-1133">Transmembrane helix</keyword>
<gene>
    <name evidence="10" type="ORF">E1163_29090</name>
</gene>
<keyword evidence="5" id="KW-0418">Kinase</keyword>
<dbReference type="PANTHER" id="PTHR43065:SF46">
    <property type="entry name" value="C4-DICARBOXYLATE TRANSPORT SENSOR PROTEIN DCTB"/>
    <property type="match status" value="1"/>
</dbReference>
<evidence type="ECO:0000256" key="2">
    <source>
        <dbReference type="ARBA" id="ARBA00012438"/>
    </source>
</evidence>
<keyword evidence="11" id="KW-1185">Reference proteome</keyword>
<keyword evidence="3" id="KW-0808">Transferase</keyword>
<dbReference type="SUPFAM" id="SSF55874">
    <property type="entry name" value="ATPase domain of HSP90 chaperone/DNA topoisomerase II/histidine kinase"/>
    <property type="match status" value="1"/>
</dbReference>
<keyword evidence="7" id="KW-0902">Two-component regulatory system</keyword>
<dbReference type="InterPro" id="IPR004358">
    <property type="entry name" value="Sig_transdc_His_kin-like_C"/>
</dbReference>
<dbReference type="EC" id="2.7.13.3" evidence="2"/>
<evidence type="ECO:0000256" key="6">
    <source>
        <dbReference type="ARBA" id="ARBA00022840"/>
    </source>
</evidence>
<organism evidence="10 11">
    <name type="scientific">Fulvivirga kasyanovii</name>
    <dbReference type="NCBI Taxonomy" id="396812"/>
    <lineage>
        <taxon>Bacteria</taxon>
        <taxon>Pseudomonadati</taxon>
        <taxon>Bacteroidota</taxon>
        <taxon>Cytophagia</taxon>
        <taxon>Cytophagales</taxon>
        <taxon>Fulvivirgaceae</taxon>
        <taxon>Fulvivirga</taxon>
    </lineage>
</organism>
<accession>A0ABW9RYI2</accession>
<evidence type="ECO:0000256" key="7">
    <source>
        <dbReference type="ARBA" id="ARBA00023012"/>
    </source>
</evidence>
<sequence length="446" mass="50304">MNLKNFRLNIIIRVLLIMVLSLVLAFVLIKTEWLFTPIVIGILLISVATSLTWYVEKTNSDLTQFLLSIKQGSFTNIFKGTGKGSNQAQLSQAFNAVIEEFQKISIEKESQYQYLRTLNENIGISIISYTGDGEIELINPAAKNLLKKPYLKNIKDIEAIDPALHKAIVTLHSGERQVIKAYIKDEIIQLSLHVKDFILQNKSFRLVLLQNIHIELEQKEVEAWQKLISVLTHEIMNSVTPIVSLSSAINQMLHNEDLSKLPADDQEDIITSLQTIENRSKGLLKFVNAYKDFSKTPELKITDVNIVSMIERLTSLLKPDLEKSNIRLVMDIKARELKVKADHELLEQVLINLIKNAIEALDGAENGEISIAVRRAGARKIAMTIEDNGPGMSKETIDRIFTPFYTTKKKGTGIGLSFARQIMKLHNGSVTVQSELKKGTVFHLEF</sequence>
<dbReference type="RefSeq" id="WP_155177171.1">
    <property type="nucleotide sequence ID" value="NZ_BAAAFL010000012.1"/>
</dbReference>
<keyword evidence="4" id="KW-0547">Nucleotide-binding</keyword>
<evidence type="ECO:0000256" key="8">
    <source>
        <dbReference type="SAM" id="Phobius"/>
    </source>
</evidence>
<evidence type="ECO:0000259" key="9">
    <source>
        <dbReference type="PROSITE" id="PS50109"/>
    </source>
</evidence>
<comment type="caution">
    <text evidence="10">The sequence shown here is derived from an EMBL/GenBank/DDBJ whole genome shotgun (WGS) entry which is preliminary data.</text>
</comment>
<dbReference type="Pfam" id="PF02518">
    <property type="entry name" value="HATPase_c"/>
    <property type="match status" value="1"/>
</dbReference>
<dbReference type="Gene3D" id="1.10.287.130">
    <property type="match status" value="1"/>
</dbReference>
<evidence type="ECO:0000313" key="11">
    <source>
        <dbReference type="Proteomes" id="UP000798808"/>
    </source>
</evidence>
<dbReference type="EMBL" id="SMLW01000677">
    <property type="protein sequence ID" value="MTI29053.1"/>
    <property type="molecule type" value="Genomic_DNA"/>
</dbReference>
<feature type="transmembrane region" description="Helical" evidence="8">
    <location>
        <begin position="35"/>
        <end position="55"/>
    </location>
</feature>
<keyword evidence="6" id="KW-0067">ATP-binding</keyword>
<dbReference type="Proteomes" id="UP000798808">
    <property type="component" value="Unassembled WGS sequence"/>
</dbReference>
<feature type="domain" description="Histidine kinase" evidence="9">
    <location>
        <begin position="230"/>
        <end position="446"/>
    </location>
</feature>
<protein>
    <recommendedName>
        <fullName evidence="2">histidine kinase</fullName>
        <ecNumber evidence="2">2.7.13.3</ecNumber>
    </recommendedName>
</protein>
<name>A0ABW9RYI2_9BACT</name>
<evidence type="ECO:0000256" key="5">
    <source>
        <dbReference type="ARBA" id="ARBA00022777"/>
    </source>
</evidence>
<proteinExistence type="predicted"/>
<dbReference type="PROSITE" id="PS50109">
    <property type="entry name" value="HIS_KIN"/>
    <property type="match status" value="1"/>
</dbReference>
<dbReference type="PRINTS" id="PR00344">
    <property type="entry name" value="BCTRLSENSOR"/>
</dbReference>
<dbReference type="InterPro" id="IPR036890">
    <property type="entry name" value="HATPase_C_sf"/>
</dbReference>
<dbReference type="SMART" id="SM00387">
    <property type="entry name" value="HATPase_c"/>
    <property type="match status" value="1"/>
</dbReference>
<dbReference type="Gene3D" id="3.30.565.10">
    <property type="entry name" value="Histidine kinase-like ATPase, C-terminal domain"/>
    <property type="match status" value="1"/>
</dbReference>
<dbReference type="PANTHER" id="PTHR43065">
    <property type="entry name" value="SENSOR HISTIDINE KINASE"/>
    <property type="match status" value="1"/>
</dbReference>
<keyword evidence="8" id="KW-0472">Membrane</keyword>
<feature type="transmembrane region" description="Helical" evidence="8">
    <location>
        <begin position="12"/>
        <end position="29"/>
    </location>
</feature>